<reference evidence="1" key="1">
    <citation type="journal article" date="2023" name="Mol. Phylogenet. Evol.">
        <title>Genome-scale phylogeny and comparative genomics of the fungal order Sordariales.</title>
        <authorList>
            <person name="Hensen N."/>
            <person name="Bonometti L."/>
            <person name="Westerberg I."/>
            <person name="Brannstrom I.O."/>
            <person name="Guillou S."/>
            <person name="Cros-Aarteil S."/>
            <person name="Calhoun S."/>
            <person name="Haridas S."/>
            <person name="Kuo A."/>
            <person name="Mondo S."/>
            <person name="Pangilinan J."/>
            <person name="Riley R."/>
            <person name="LaButti K."/>
            <person name="Andreopoulos B."/>
            <person name="Lipzen A."/>
            <person name="Chen C."/>
            <person name="Yan M."/>
            <person name="Daum C."/>
            <person name="Ng V."/>
            <person name="Clum A."/>
            <person name="Steindorff A."/>
            <person name="Ohm R.A."/>
            <person name="Martin F."/>
            <person name="Silar P."/>
            <person name="Natvig D.O."/>
            <person name="Lalanne C."/>
            <person name="Gautier V."/>
            <person name="Ament-Velasquez S.L."/>
            <person name="Kruys A."/>
            <person name="Hutchinson M.I."/>
            <person name="Powell A.J."/>
            <person name="Barry K."/>
            <person name="Miller A.N."/>
            <person name="Grigoriev I.V."/>
            <person name="Debuchy R."/>
            <person name="Gladieux P."/>
            <person name="Hiltunen Thoren M."/>
            <person name="Johannesson H."/>
        </authorList>
    </citation>
    <scope>NUCLEOTIDE SEQUENCE</scope>
    <source>
        <strain evidence="1">CBS 103.79</strain>
    </source>
</reference>
<reference evidence="1" key="2">
    <citation type="submission" date="2023-05" db="EMBL/GenBank/DDBJ databases">
        <authorList>
            <consortium name="Lawrence Berkeley National Laboratory"/>
            <person name="Steindorff A."/>
            <person name="Hensen N."/>
            <person name="Bonometti L."/>
            <person name="Westerberg I."/>
            <person name="Brannstrom I.O."/>
            <person name="Guillou S."/>
            <person name="Cros-Aarteil S."/>
            <person name="Calhoun S."/>
            <person name="Haridas S."/>
            <person name="Kuo A."/>
            <person name="Mondo S."/>
            <person name="Pangilinan J."/>
            <person name="Riley R."/>
            <person name="Labutti K."/>
            <person name="Andreopoulos B."/>
            <person name="Lipzen A."/>
            <person name="Chen C."/>
            <person name="Yanf M."/>
            <person name="Daum C."/>
            <person name="Ng V."/>
            <person name="Clum A."/>
            <person name="Ohm R."/>
            <person name="Martin F."/>
            <person name="Silar P."/>
            <person name="Natvig D."/>
            <person name="Lalanne C."/>
            <person name="Gautier V."/>
            <person name="Ament-Velasquez S.L."/>
            <person name="Kruys A."/>
            <person name="Hutchinson M.I."/>
            <person name="Powell A.J."/>
            <person name="Barry K."/>
            <person name="Miller A.N."/>
            <person name="Grigoriev I.V."/>
            <person name="Debuchy R."/>
            <person name="Gladieux P."/>
            <person name="Thoren M.H."/>
            <person name="Johannesson H."/>
        </authorList>
    </citation>
    <scope>NUCLEOTIDE SEQUENCE</scope>
    <source>
        <strain evidence="1">CBS 103.79</strain>
    </source>
</reference>
<keyword evidence="2" id="KW-1185">Reference proteome</keyword>
<sequence length="57" mass="6598">MASATAESPYKMHVTPDNTGLWRIKQTEDAARTATELLQEDMEKHHVFFNQEGFHNH</sequence>
<protein>
    <submittedName>
        <fullName evidence="1">Uncharacterized protein</fullName>
    </submittedName>
</protein>
<name>A0AAN6RUF9_9PEZI</name>
<dbReference type="EMBL" id="MU855449">
    <property type="protein sequence ID" value="KAK3903440.1"/>
    <property type="molecule type" value="Genomic_DNA"/>
</dbReference>
<dbReference type="AlphaFoldDB" id="A0AAN6RUF9"/>
<feature type="non-terminal residue" evidence="1">
    <location>
        <position position="57"/>
    </location>
</feature>
<evidence type="ECO:0000313" key="1">
    <source>
        <dbReference type="EMBL" id="KAK3903440.1"/>
    </source>
</evidence>
<organism evidence="1 2">
    <name type="scientific">Staphylotrichum tortipilum</name>
    <dbReference type="NCBI Taxonomy" id="2831512"/>
    <lineage>
        <taxon>Eukaryota</taxon>
        <taxon>Fungi</taxon>
        <taxon>Dikarya</taxon>
        <taxon>Ascomycota</taxon>
        <taxon>Pezizomycotina</taxon>
        <taxon>Sordariomycetes</taxon>
        <taxon>Sordariomycetidae</taxon>
        <taxon>Sordariales</taxon>
        <taxon>Chaetomiaceae</taxon>
        <taxon>Staphylotrichum</taxon>
    </lineage>
</organism>
<gene>
    <name evidence="1" type="ORF">C8A05DRAFT_32842</name>
</gene>
<comment type="caution">
    <text evidence="1">The sequence shown here is derived from an EMBL/GenBank/DDBJ whole genome shotgun (WGS) entry which is preliminary data.</text>
</comment>
<accession>A0AAN6RUF9</accession>
<evidence type="ECO:0000313" key="2">
    <source>
        <dbReference type="Proteomes" id="UP001303889"/>
    </source>
</evidence>
<proteinExistence type="predicted"/>
<dbReference type="Proteomes" id="UP001303889">
    <property type="component" value="Unassembled WGS sequence"/>
</dbReference>